<dbReference type="AlphaFoldDB" id="A0AAU7X796"/>
<dbReference type="InterPro" id="IPR019888">
    <property type="entry name" value="Tscrpt_reg_AsnC-like"/>
</dbReference>
<evidence type="ECO:0000256" key="1">
    <source>
        <dbReference type="ARBA" id="ARBA00023015"/>
    </source>
</evidence>
<feature type="domain" description="HTH asnC-type" evidence="4">
    <location>
        <begin position="2"/>
        <end position="63"/>
    </location>
</feature>
<dbReference type="InterPro" id="IPR011008">
    <property type="entry name" value="Dimeric_a/b-barrel"/>
</dbReference>
<sequence length="153" mass="17413">MLDIRDKRILEELQGDATVAVADLADTVGLSVSACWRRIKALEDHGLIARRVALIDRRRANVGTTVFVGVRTSRHSIEWLEAFRKAISDIPEIVEAYRLTGEIDYLLRLVVPSVEIYDAVYKQLITRLDFTDITSFIAMEEMKFTTAIPLRYA</sequence>
<dbReference type="InterPro" id="IPR036390">
    <property type="entry name" value="WH_DNA-bd_sf"/>
</dbReference>
<dbReference type="GO" id="GO:0043565">
    <property type="term" value="F:sequence-specific DNA binding"/>
    <property type="evidence" value="ECO:0007669"/>
    <property type="project" value="InterPro"/>
</dbReference>
<protein>
    <submittedName>
        <fullName evidence="5">Lrp/AsnC family transcriptional regulator</fullName>
    </submittedName>
</protein>
<dbReference type="Gene3D" id="3.30.70.920">
    <property type="match status" value="1"/>
</dbReference>
<dbReference type="Gene3D" id="1.10.10.10">
    <property type="entry name" value="Winged helix-like DNA-binding domain superfamily/Winged helix DNA-binding domain"/>
    <property type="match status" value="1"/>
</dbReference>
<dbReference type="GO" id="GO:0043200">
    <property type="term" value="P:response to amino acid"/>
    <property type="evidence" value="ECO:0007669"/>
    <property type="project" value="TreeGrafter"/>
</dbReference>
<dbReference type="SUPFAM" id="SSF54909">
    <property type="entry name" value="Dimeric alpha+beta barrel"/>
    <property type="match status" value="1"/>
</dbReference>
<dbReference type="PANTHER" id="PTHR30154:SF17">
    <property type="entry name" value="DNA-BINDING TRANSCRIPTIONAL ACTIVATOR DECR"/>
    <property type="match status" value="1"/>
</dbReference>
<evidence type="ECO:0000256" key="3">
    <source>
        <dbReference type="ARBA" id="ARBA00023163"/>
    </source>
</evidence>
<keyword evidence="1" id="KW-0805">Transcription regulation</keyword>
<keyword evidence="2" id="KW-0238">DNA-binding</keyword>
<dbReference type="SMART" id="SM00344">
    <property type="entry name" value="HTH_ASNC"/>
    <property type="match status" value="1"/>
</dbReference>
<name>A0AAU7X796_9HYPH</name>
<dbReference type="InterPro" id="IPR019887">
    <property type="entry name" value="Tscrpt_reg_AsnC/Lrp_C"/>
</dbReference>
<evidence type="ECO:0000313" key="5">
    <source>
        <dbReference type="EMBL" id="XBY43803.1"/>
    </source>
</evidence>
<dbReference type="Pfam" id="PF13412">
    <property type="entry name" value="HTH_24"/>
    <property type="match status" value="1"/>
</dbReference>
<dbReference type="PROSITE" id="PS50956">
    <property type="entry name" value="HTH_ASNC_2"/>
    <property type="match status" value="1"/>
</dbReference>
<dbReference type="PROSITE" id="PS00519">
    <property type="entry name" value="HTH_ASNC_1"/>
    <property type="match status" value="1"/>
</dbReference>
<dbReference type="InterPro" id="IPR000485">
    <property type="entry name" value="AsnC-type_HTH_dom"/>
</dbReference>
<accession>A0AAU7X796</accession>
<evidence type="ECO:0000256" key="2">
    <source>
        <dbReference type="ARBA" id="ARBA00023125"/>
    </source>
</evidence>
<dbReference type="PANTHER" id="PTHR30154">
    <property type="entry name" value="LEUCINE-RESPONSIVE REGULATORY PROTEIN"/>
    <property type="match status" value="1"/>
</dbReference>
<dbReference type="GO" id="GO:0005829">
    <property type="term" value="C:cytosol"/>
    <property type="evidence" value="ECO:0007669"/>
    <property type="project" value="TreeGrafter"/>
</dbReference>
<keyword evidence="3" id="KW-0804">Transcription</keyword>
<dbReference type="EMBL" id="CP158568">
    <property type="protein sequence ID" value="XBY43803.1"/>
    <property type="molecule type" value="Genomic_DNA"/>
</dbReference>
<reference evidence="5" key="1">
    <citation type="submission" date="2024-06" db="EMBL/GenBank/DDBJ databases">
        <title>Methylostella associata gen. nov., sp. nov., a novel Ancalomicrobiaceae-affiliated facultatively methylotrophic bacteria that feed on methanotrophs of the genus Methylococcus.</title>
        <authorList>
            <person name="Saltykova V."/>
            <person name="Danilova O.V."/>
            <person name="Oshkin I.Y."/>
            <person name="Belova S.E."/>
            <person name="Pimenov N.V."/>
            <person name="Dedysh S.N."/>
        </authorList>
    </citation>
    <scope>NUCLEOTIDE SEQUENCE</scope>
    <source>
        <strain evidence="5">S20</strain>
    </source>
</reference>
<evidence type="ECO:0000259" key="4">
    <source>
        <dbReference type="PROSITE" id="PS50956"/>
    </source>
</evidence>
<dbReference type="InterPro" id="IPR019885">
    <property type="entry name" value="Tscrpt_reg_HTH_AsnC-type_CS"/>
</dbReference>
<dbReference type="CDD" id="cd00090">
    <property type="entry name" value="HTH_ARSR"/>
    <property type="match status" value="1"/>
</dbReference>
<dbReference type="InterPro" id="IPR011991">
    <property type="entry name" value="ArsR-like_HTH"/>
</dbReference>
<proteinExistence type="predicted"/>
<dbReference type="RefSeq" id="WP_407048906.1">
    <property type="nucleotide sequence ID" value="NZ_CP158568.1"/>
</dbReference>
<dbReference type="PRINTS" id="PR00033">
    <property type="entry name" value="HTHASNC"/>
</dbReference>
<dbReference type="GO" id="GO:0006355">
    <property type="term" value="P:regulation of DNA-templated transcription"/>
    <property type="evidence" value="ECO:0007669"/>
    <property type="project" value="UniProtKB-ARBA"/>
</dbReference>
<dbReference type="KEGG" id="mflg:ABS361_17290"/>
<dbReference type="Pfam" id="PF01037">
    <property type="entry name" value="AsnC_trans_reg"/>
    <property type="match status" value="1"/>
</dbReference>
<organism evidence="5">
    <name type="scientific">Methyloraptor flagellatus</name>
    <dbReference type="NCBI Taxonomy" id="3162530"/>
    <lineage>
        <taxon>Bacteria</taxon>
        <taxon>Pseudomonadati</taxon>
        <taxon>Pseudomonadota</taxon>
        <taxon>Alphaproteobacteria</taxon>
        <taxon>Hyphomicrobiales</taxon>
        <taxon>Ancalomicrobiaceae</taxon>
        <taxon>Methyloraptor</taxon>
    </lineage>
</organism>
<dbReference type="SUPFAM" id="SSF46785">
    <property type="entry name" value="Winged helix' DNA-binding domain"/>
    <property type="match status" value="1"/>
</dbReference>
<gene>
    <name evidence="5" type="ORF">ABS361_17290</name>
</gene>
<dbReference type="InterPro" id="IPR036388">
    <property type="entry name" value="WH-like_DNA-bd_sf"/>
</dbReference>